<reference evidence="2" key="1">
    <citation type="submission" date="2017-02" db="UniProtKB">
        <authorList>
            <consortium name="WormBaseParasite"/>
        </authorList>
    </citation>
    <scope>IDENTIFICATION</scope>
</reference>
<organism evidence="2">
    <name type="scientific">Rodentolepis nana</name>
    <name type="common">Dwarf tapeworm</name>
    <name type="synonym">Hymenolepis nana</name>
    <dbReference type="NCBI Taxonomy" id="102285"/>
    <lineage>
        <taxon>Eukaryota</taxon>
        <taxon>Metazoa</taxon>
        <taxon>Spiralia</taxon>
        <taxon>Lophotrochozoa</taxon>
        <taxon>Platyhelminthes</taxon>
        <taxon>Cestoda</taxon>
        <taxon>Eucestoda</taxon>
        <taxon>Cyclophyllidea</taxon>
        <taxon>Hymenolepididae</taxon>
        <taxon>Rodentolepis</taxon>
    </lineage>
</organism>
<dbReference type="WBParaSite" id="HNAJ_0000669101-mRNA-1">
    <property type="protein sequence ID" value="HNAJ_0000669101-mRNA-1"/>
    <property type="gene ID" value="HNAJ_0000669101"/>
</dbReference>
<keyword evidence="1" id="KW-0175">Coiled coil</keyword>
<feature type="coiled-coil region" evidence="1">
    <location>
        <begin position="19"/>
        <end position="117"/>
    </location>
</feature>
<accession>A0A0R3TI00</accession>
<proteinExistence type="predicted"/>
<name>A0A0R3TI00_RODNA</name>
<protein>
    <submittedName>
        <fullName evidence="2">Myosin_tail_1 domain-containing protein</fullName>
    </submittedName>
</protein>
<dbReference type="AlphaFoldDB" id="A0A0R3TI00"/>
<dbReference type="STRING" id="102285.A0A0R3TI00"/>
<evidence type="ECO:0000313" key="2">
    <source>
        <dbReference type="WBParaSite" id="HNAJ_0000669101-mRNA-1"/>
    </source>
</evidence>
<evidence type="ECO:0000256" key="1">
    <source>
        <dbReference type="SAM" id="Coils"/>
    </source>
</evidence>
<sequence length="159" mass="17794">LAALLEQRNEGHDRVVATIASLRDQLHRLQLSSEDEKRNLEVSTQRELAKARDQVRAHSQTVGALVAAKTELEAKLAHLERAAEARSQEVQSLTATRNEARAKLREAEDALQLAKSAASHSETAKTEALAQVRFQRFLFMLLINGVIRWLLDIICCFSL</sequence>